<dbReference type="InterPro" id="IPR001180">
    <property type="entry name" value="CNH_dom"/>
</dbReference>
<feature type="non-terminal residue" evidence="2">
    <location>
        <position position="255"/>
    </location>
</feature>
<dbReference type="AlphaFoldDB" id="Q4SU03"/>
<name>Q4SU03_TETNG</name>
<protein>
    <submittedName>
        <fullName evidence="2">(spotted green pufferfish) hypothetical protein</fullName>
    </submittedName>
</protein>
<comment type="caution">
    <text evidence="2">The sequence shown here is derived from an EMBL/GenBank/DDBJ whole genome shotgun (WGS) entry which is preliminary data.</text>
</comment>
<proteinExistence type="predicted"/>
<accession>Q4SU03</accession>
<dbReference type="EMBL" id="CAAE01014052">
    <property type="protein sequence ID" value="CAF95879.1"/>
    <property type="molecule type" value="Genomic_DNA"/>
</dbReference>
<dbReference type="KEGG" id="tng:GSTEN00012692G001"/>
<dbReference type="SMART" id="SM00036">
    <property type="entry name" value="CNH"/>
    <property type="match status" value="1"/>
</dbReference>
<reference evidence="2" key="1">
    <citation type="journal article" date="2004" name="Nature">
        <title>Genome duplication in the teleost fish Tetraodon nigroviridis reveals the early vertebrate proto-karyotype.</title>
        <authorList>
            <person name="Jaillon O."/>
            <person name="Aury J.-M."/>
            <person name="Brunet F."/>
            <person name="Petit J.-L."/>
            <person name="Stange-Thomann N."/>
            <person name="Mauceli E."/>
            <person name="Bouneau L."/>
            <person name="Fischer C."/>
            <person name="Ozouf-Costaz C."/>
            <person name="Bernot A."/>
            <person name="Nicaud S."/>
            <person name="Jaffe D."/>
            <person name="Fisher S."/>
            <person name="Lutfalla G."/>
            <person name="Dossat C."/>
            <person name="Segurens B."/>
            <person name="Dasilva C."/>
            <person name="Salanoubat M."/>
            <person name="Levy M."/>
            <person name="Boudet N."/>
            <person name="Castellano S."/>
            <person name="Anthouard V."/>
            <person name="Jubin C."/>
            <person name="Castelli V."/>
            <person name="Katinka M."/>
            <person name="Vacherie B."/>
            <person name="Biemont C."/>
            <person name="Skalli Z."/>
            <person name="Cattolico L."/>
            <person name="Poulain J."/>
            <person name="De Berardinis V."/>
            <person name="Cruaud C."/>
            <person name="Duprat S."/>
            <person name="Brottier P."/>
            <person name="Coutanceau J.-P."/>
            <person name="Gouzy J."/>
            <person name="Parra G."/>
            <person name="Lardier G."/>
            <person name="Chapple C."/>
            <person name="McKernan K.J."/>
            <person name="McEwan P."/>
            <person name="Bosak S."/>
            <person name="Kellis M."/>
            <person name="Volff J.-N."/>
            <person name="Guigo R."/>
            <person name="Zody M.C."/>
            <person name="Mesirov J."/>
            <person name="Lindblad-Toh K."/>
            <person name="Birren B."/>
            <person name="Nusbaum C."/>
            <person name="Kahn D."/>
            <person name="Robinson-Rechavi M."/>
            <person name="Laudet V."/>
            <person name="Schachter V."/>
            <person name="Quetier F."/>
            <person name="Saurin W."/>
            <person name="Scarpelli C."/>
            <person name="Wincker P."/>
            <person name="Lander E.S."/>
            <person name="Weissenbach J."/>
            <person name="Roest Crollius H."/>
        </authorList>
    </citation>
    <scope>NUCLEOTIDE SEQUENCE [LARGE SCALE GENOMIC DNA]</scope>
</reference>
<feature type="domain" description="CNH" evidence="1">
    <location>
        <begin position="1"/>
        <end position="236"/>
    </location>
</feature>
<feature type="non-terminal residue" evidence="2">
    <location>
        <position position="1"/>
    </location>
</feature>
<evidence type="ECO:0000313" key="2">
    <source>
        <dbReference type="EMBL" id="CAF95879.1"/>
    </source>
</evidence>
<gene>
    <name evidence="2" type="ORF">GSTENG00012692001</name>
</gene>
<reference evidence="2" key="2">
    <citation type="submission" date="2004-02" db="EMBL/GenBank/DDBJ databases">
        <authorList>
            <consortium name="Genoscope"/>
            <consortium name="Whitehead Institute Centre for Genome Research"/>
        </authorList>
    </citation>
    <scope>NUCLEOTIDE SEQUENCE</scope>
</reference>
<dbReference type="OrthoDB" id="8693905at2759"/>
<evidence type="ECO:0000259" key="1">
    <source>
        <dbReference type="SMART" id="SM00036"/>
    </source>
</evidence>
<organism evidence="2">
    <name type="scientific">Tetraodon nigroviridis</name>
    <name type="common">Spotted green pufferfish</name>
    <name type="synonym">Chelonodon nigroviridis</name>
    <dbReference type="NCBI Taxonomy" id="99883"/>
    <lineage>
        <taxon>Eukaryota</taxon>
        <taxon>Metazoa</taxon>
        <taxon>Chordata</taxon>
        <taxon>Craniata</taxon>
        <taxon>Vertebrata</taxon>
        <taxon>Euteleostomi</taxon>
        <taxon>Actinopterygii</taxon>
        <taxon>Neopterygii</taxon>
        <taxon>Teleostei</taxon>
        <taxon>Neoteleostei</taxon>
        <taxon>Acanthomorphata</taxon>
        <taxon>Eupercaria</taxon>
        <taxon>Tetraodontiformes</taxon>
        <taxon>Tetradontoidea</taxon>
        <taxon>Tetraodontidae</taxon>
        <taxon>Tetraodon</taxon>
    </lineage>
</organism>
<sequence>RRCTVTYKIPDTKGCKTCSVGNVQRGCVFLCCGLESSVVLLQWYEPMHKFMLIKNFDFPLPSPLRVFEMVVAPQEEYPRVCIGVTRGTNTQLPVNVKYINLNSNTSWFTNSGLEPVQVNQLDSSSLLVLFEKSVHVVGLDGELKSSRHHTTFSHDVESIGKKRQAGWGGPASSDPRFHSLSLYVQVYFEETLLAVWRHGWQRKRLGSPEVMEETTDSRKIYRLVQSDKMIILETHQTEDQSGLSNLYVLEIAENY</sequence>
<dbReference type="Pfam" id="PF00780">
    <property type="entry name" value="CNH"/>
    <property type="match status" value="1"/>
</dbReference>